<dbReference type="GO" id="GO:0005509">
    <property type="term" value="F:calcium ion binding"/>
    <property type="evidence" value="ECO:0007669"/>
    <property type="project" value="InterPro"/>
</dbReference>
<evidence type="ECO:0000259" key="3">
    <source>
        <dbReference type="PROSITE" id="PS50222"/>
    </source>
</evidence>
<dbReference type="OMA" id="TDHAIHY"/>
<dbReference type="GO" id="GO:0016460">
    <property type="term" value="C:myosin II complex"/>
    <property type="evidence" value="ECO:0007669"/>
    <property type="project" value="TreeGrafter"/>
</dbReference>
<reference evidence="4 5" key="1">
    <citation type="journal article" date="2013" name="Curr. Biol.">
        <title>The Genome of the Foraminiferan Reticulomyxa filosa.</title>
        <authorList>
            <person name="Glockner G."/>
            <person name="Hulsmann N."/>
            <person name="Schleicher M."/>
            <person name="Noegel A.A."/>
            <person name="Eichinger L."/>
            <person name="Gallinger C."/>
            <person name="Pawlowski J."/>
            <person name="Sierra R."/>
            <person name="Euteneuer U."/>
            <person name="Pillet L."/>
            <person name="Moustafa A."/>
            <person name="Platzer M."/>
            <person name="Groth M."/>
            <person name="Szafranski K."/>
            <person name="Schliwa M."/>
        </authorList>
    </citation>
    <scope>NUCLEOTIDE SEQUENCE [LARGE SCALE GENOMIC DNA]</scope>
</reference>
<dbReference type="Gene3D" id="1.10.238.10">
    <property type="entry name" value="EF-hand"/>
    <property type="match status" value="2"/>
</dbReference>
<dbReference type="PANTHER" id="PTHR23048:SF0">
    <property type="entry name" value="CALMODULIN LIKE 3"/>
    <property type="match status" value="1"/>
</dbReference>
<proteinExistence type="predicted"/>
<evidence type="ECO:0000313" key="5">
    <source>
        <dbReference type="Proteomes" id="UP000023152"/>
    </source>
</evidence>
<dbReference type="InterPro" id="IPR002048">
    <property type="entry name" value="EF_hand_dom"/>
</dbReference>
<dbReference type="SUPFAM" id="SSF47473">
    <property type="entry name" value="EF-hand"/>
    <property type="match status" value="1"/>
</dbReference>
<keyword evidence="2" id="KW-0677">Repeat</keyword>
<dbReference type="InterPro" id="IPR050230">
    <property type="entry name" value="CALM/Myosin/TropC-like"/>
</dbReference>
<feature type="domain" description="EF-hand" evidence="3">
    <location>
        <begin position="16"/>
        <end position="51"/>
    </location>
</feature>
<dbReference type="Proteomes" id="UP000023152">
    <property type="component" value="Unassembled WGS sequence"/>
</dbReference>
<name>X6P5U3_RETFI</name>
<evidence type="ECO:0000256" key="2">
    <source>
        <dbReference type="ARBA" id="ARBA00022737"/>
    </source>
</evidence>
<dbReference type="AlphaFoldDB" id="X6P5U3"/>
<comment type="caution">
    <text evidence="4">The sequence shown here is derived from an EMBL/GenBank/DDBJ whole genome shotgun (WGS) entry which is preliminary data.</text>
</comment>
<accession>X6P5U3</accession>
<dbReference type="PROSITE" id="PS50222">
    <property type="entry name" value="EF_HAND_2"/>
    <property type="match status" value="1"/>
</dbReference>
<dbReference type="EMBL" id="ASPP01003778">
    <property type="protein sequence ID" value="ETO32982.1"/>
    <property type="molecule type" value="Genomic_DNA"/>
</dbReference>
<dbReference type="OrthoDB" id="429467at2759"/>
<protein>
    <recommendedName>
        <fullName evidence="1">Calmodulin</fullName>
    </recommendedName>
</protein>
<organism evidence="4 5">
    <name type="scientific">Reticulomyxa filosa</name>
    <dbReference type="NCBI Taxonomy" id="46433"/>
    <lineage>
        <taxon>Eukaryota</taxon>
        <taxon>Sar</taxon>
        <taxon>Rhizaria</taxon>
        <taxon>Retaria</taxon>
        <taxon>Foraminifera</taxon>
        <taxon>Monothalamids</taxon>
        <taxon>Reticulomyxidae</taxon>
        <taxon>Reticulomyxa</taxon>
    </lineage>
</organism>
<sequence length="161" mass="18709">MAQTERAEEITTIPPNWEKQVKEIFQVYDKKANNEIVFKDLPDAVRSCGVRLLNQHIIEIQNEFKLNENSKISYEEFKNITKRATDLEIKDAQIAKSFELFVDEKGFIQLDKFKHALMTLGDDRLSKEDIIILLRDAGFDEKTDHAIHYSKVLELVQGNVL</sequence>
<gene>
    <name evidence="4" type="ORF">RFI_04123</name>
</gene>
<dbReference type="InterPro" id="IPR011992">
    <property type="entry name" value="EF-hand-dom_pair"/>
</dbReference>
<evidence type="ECO:0000313" key="4">
    <source>
        <dbReference type="EMBL" id="ETO32982.1"/>
    </source>
</evidence>
<keyword evidence="5" id="KW-1185">Reference proteome</keyword>
<dbReference type="Pfam" id="PF13499">
    <property type="entry name" value="EF-hand_7"/>
    <property type="match status" value="1"/>
</dbReference>
<dbReference type="PANTHER" id="PTHR23048">
    <property type="entry name" value="MYOSIN LIGHT CHAIN 1, 3"/>
    <property type="match status" value="1"/>
</dbReference>
<evidence type="ECO:0000256" key="1">
    <source>
        <dbReference type="ARBA" id="ARBA00020786"/>
    </source>
</evidence>